<dbReference type="GO" id="GO:0006614">
    <property type="term" value="P:SRP-dependent cotranslational protein targeting to membrane"/>
    <property type="evidence" value="ECO:0007669"/>
    <property type="project" value="InterPro"/>
</dbReference>
<accession>A8QB16</accession>
<proteinExistence type="predicted"/>
<dbReference type="InterPro" id="IPR039432">
    <property type="entry name" value="SRP9_dom"/>
</dbReference>
<dbReference type="GeneID" id="5853388"/>
<feature type="compositionally biased region" description="Polar residues" evidence="1">
    <location>
        <begin position="76"/>
        <end position="88"/>
    </location>
</feature>
<feature type="region of interest" description="Disordered" evidence="1">
    <location>
        <begin position="76"/>
        <end position="120"/>
    </location>
</feature>
<dbReference type="KEGG" id="mgl:MGL_3869"/>
<protein>
    <recommendedName>
        <fullName evidence="2">SRP9 domain-containing protein</fullName>
    </recommendedName>
</protein>
<comment type="caution">
    <text evidence="3">The sequence shown here is derived from an EMBL/GenBank/DDBJ whole genome shotgun (WGS) entry which is preliminary data.</text>
</comment>
<dbReference type="VEuPathDB" id="FungiDB:MGL_3869"/>
<organism evidence="3 4">
    <name type="scientific">Malassezia globosa (strain ATCC MYA-4612 / CBS 7966)</name>
    <name type="common">Dandruff-associated fungus</name>
    <dbReference type="NCBI Taxonomy" id="425265"/>
    <lineage>
        <taxon>Eukaryota</taxon>
        <taxon>Fungi</taxon>
        <taxon>Dikarya</taxon>
        <taxon>Basidiomycota</taxon>
        <taxon>Ustilaginomycotina</taxon>
        <taxon>Malasseziomycetes</taxon>
        <taxon>Malasseziales</taxon>
        <taxon>Malasseziaceae</taxon>
        <taxon>Malassezia</taxon>
    </lineage>
</organism>
<dbReference type="OMA" id="NTRYCVK"/>
<dbReference type="SUPFAM" id="SSF54762">
    <property type="entry name" value="Signal recognition particle alu RNA binding heterodimer, SRP9/14"/>
    <property type="match status" value="1"/>
</dbReference>
<dbReference type="EMBL" id="AAYY01000015">
    <property type="protein sequence ID" value="EDP41867.1"/>
    <property type="molecule type" value="Genomic_DNA"/>
</dbReference>
<dbReference type="Proteomes" id="UP000008837">
    <property type="component" value="Unassembled WGS sequence"/>
</dbReference>
<evidence type="ECO:0000256" key="1">
    <source>
        <dbReference type="SAM" id="MobiDB-lite"/>
    </source>
</evidence>
<evidence type="ECO:0000313" key="3">
    <source>
        <dbReference type="EMBL" id="EDP41867.1"/>
    </source>
</evidence>
<feature type="compositionally biased region" description="Polar residues" evidence="1">
    <location>
        <begin position="99"/>
        <end position="109"/>
    </location>
</feature>
<reference evidence="3 4" key="1">
    <citation type="journal article" date="2007" name="Proc. Natl. Acad. Sci. U.S.A.">
        <title>Dandruff-associated Malassezia genomes reveal convergent and divergent virulence traits shared with plant and human fungal pathogens.</title>
        <authorList>
            <person name="Xu J."/>
            <person name="Saunders C.W."/>
            <person name="Hu P."/>
            <person name="Grant R.A."/>
            <person name="Boekhout T."/>
            <person name="Kuramae E.E."/>
            <person name="Kronstad J.W."/>
            <person name="Deangelis Y.M."/>
            <person name="Reeder N.L."/>
            <person name="Johnstone K.R."/>
            <person name="Leland M."/>
            <person name="Fieno A.M."/>
            <person name="Begley W.M."/>
            <person name="Sun Y."/>
            <person name="Lacey M.P."/>
            <person name="Chaudhary T."/>
            <person name="Keough T."/>
            <person name="Chu L."/>
            <person name="Sears R."/>
            <person name="Yuan B."/>
            <person name="Dawson T.L.Jr."/>
        </authorList>
    </citation>
    <scope>NUCLEOTIDE SEQUENCE [LARGE SCALE GENOMIC DNA]</scope>
    <source>
        <strain evidence="4">ATCC MYA-4612 / CBS 7966</strain>
    </source>
</reference>
<dbReference type="STRING" id="425265.A8QB16"/>
<dbReference type="Pfam" id="PF05486">
    <property type="entry name" value="SRP9-21"/>
    <property type="match status" value="1"/>
</dbReference>
<dbReference type="PANTHER" id="PTHR12834">
    <property type="entry name" value="SIGNAL RECOGNITION PARTICLE 9 KDA PROTEIN"/>
    <property type="match status" value="1"/>
</dbReference>
<dbReference type="Gene3D" id="3.30.720.10">
    <property type="entry name" value="Signal recognition particle alu RNA binding heterodimer, srp9/1"/>
    <property type="match status" value="1"/>
</dbReference>
<dbReference type="RefSeq" id="XP_001729081.1">
    <property type="nucleotide sequence ID" value="XM_001729029.1"/>
</dbReference>
<dbReference type="AlphaFoldDB" id="A8QB16"/>
<evidence type="ECO:0000313" key="4">
    <source>
        <dbReference type="Proteomes" id="UP000008837"/>
    </source>
</evidence>
<keyword evidence="4" id="KW-1185">Reference proteome</keyword>
<dbReference type="PANTHER" id="PTHR12834:SF12">
    <property type="entry name" value="SIGNAL RECOGNITION PARTICLE 9 KDA PROTEIN"/>
    <property type="match status" value="1"/>
</dbReference>
<feature type="domain" description="SRP9" evidence="2">
    <location>
        <begin position="4"/>
        <end position="66"/>
    </location>
</feature>
<dbReference type="InterPro" id="IPR009018">
    <property type="entry name" value="Signal_recog_particle_SRP9/14"/>
</dbReference>
<gene>
    <name evidence="3" type="ORF">MGL_3869</name>
</gene>
<dbReference type="GO" id="GO:0005786">
    <property type="term" value="C:signal recognition particle, endoplasmic reticulum targeting"/>
    <property type="evidence" value="ECO:0007669"/>
    <property type="project" value="TreeGrafter"/>
</dbReference>
<dbReference type="GO" id="GO:0008312">
    <property type="term" value="F:7S RNA binding"/>
    <property type="evidence" value="ECO:0007669"/>
    <property type="project" value="InterPro"/>
</dbReference>
<dbReference type="OrthoDB" id="360923at2759"/>
<sequence length="120" mass="13579">MVYIKRWGEFKAQSLDLCKRRPSKARLVLKARPKTQLLTVKVTDSSISLNFRSKSSIILNRLDEFQRDMFVVMSGITPTSPKQESSGAHATEMHEETATSKPTTQTSHAKSGKKKKNKKK</sequence>
<feature type="compositionally biased region" description="Basic residues" evidence="1">
    <location>
        <begin position="110"/>
        <end position="120"/>
    </location>
</feature>
<dbReference type="InParanoid" id="A8QB16"/>
<name>A8QB16_MALGO</name>
<evidence type="ECO:0000259" key="2">
    <source>
        <dbReference type="Pfam" id="PF05486"/>
    </source>
</evidence>
<dbReference type="InterPro" id="IPR039914">
    <property type="entry name" value="SRP9-like"/>
</dbReference>